<organism evidence="2 3">
    <name type="scientific">Aspergillus cavernicola</name>
    <dbReference type="NCBI Taxonomy" id="176166"/>
    <lineage>
        <taxon>Eukaryota</taxon>
        <taxon>Fungi</taxon>
        <taxon>Dikarya</taxon>
        <taxon>Ascomycota</taxon>
        <taxon>Pezizomycotina</taxon>
        <taxon>Eurotiomycetes</taxon>
        <taxon>Eurotiomycetidae</taxon>
        <taxon>Eurotiales</taxon>
        <taxon>Aspergillaceae</taxon>
        <taxon>Aspergillus</taxon>
        <taxon>Aspergillus subgen. Nidulantes</taxon>
    </lineage>
</organism>
<dbReference type="Gene3D" id="3.40.50.720">
    <property type="entry name" value="NAD(P)-binding Rossmann-like Domain"/>
    <property type="match status" value="1"/>
</dbReference>
<comment type="caution">
    <text evidence="2">The sequence shown here is derived from an EMBL/GenBank/DDBJ whole genome shotgun (WGS) entry which is preliminary data.</text>
</comment>
<dbReference type="PRINTS" id="PR00080">
    <property type="entry name" value="SDRFAMILY"/>
</dbReference>
<gene>
    <name evidence="2" type="ORF">BDW59DRAFT_163192</name>
</gene>
<dbReference type="SUPFAM" id="SSF51735">
    <property type="entry name" value="NAD(P)-binding Rossmann-fold domains"/>
    <property type="match status" value="1"/>
</dbReference>
<protein>
    <submittedName>
        <fullName evidence="2">NAD(P)-binding protein</fullName>
    </submittedName>
</protein>
<dbReference type="InterPro" id="IPR002347">
    <property type="entry name" value="SDR_fam"/>
</dbReference>
<sequence>MSIMPATYLTRGVTFVTGGARGLGNAVAVSFAKAGATGVVLVDIQGKEAMAEGAKNVESHGVECLTIQADVSKETDVENAVAQAVSRFGRIDYAANFAGIGGQAGSIANYDVDNFRRVMDVNVTGSLLCMKYQMKQMLQQDPIAMHLPDSETGRVPQRGSIVNCASVNSIMASAYSAAYTASKHAVAGLTKVAALEGRQHHIRVNTVSPGFLYTQLISNGLGPAGEAGETKWTELEARQGRSATFDEIGDAVVLLSSPRMSLLNAHNLVVDNGFTVNEMSS</sequence>
<dbReference type="Pfam" id="PF13561">
    <property type="entry name" value="adh_short_C2"/>
    <property type="match status" value="1"/>
</dbReference>
<keyword evidence="1" id="KW-0521">NADP</keyword>
<dbReference type="PROSITE" id="PS00061">
    <property type="entry name" value="ADH_SHORT"/>
    <property type="match status" value="1"/>
</dbReference>
<evidence type="ECO:0000313" key="3">
    <source>
        <dbReference type="Proteomes" id="UP001610335"/>
    </source>
</evidence>
<dbReference type="Proteomes" id="UP001610335">
    <property type="component" value="Unassembled WGS sequence"/>
</dbReference>
<dbReference type="InterPro" id="IPR036291">
    <property type="entry name" value="NAD(P)-bd_dom_sf"/>
</dbReference>
<name>A0ABR4I791_9EURO</name>
<reference evidence="2 3" key="1">
    <citation type="submission" date="2024-07" db="EMBL/GenBank/DDBJ databases">
        <title>Section-level genome sequencing and comparative genomics of Aspergillus sections Usti and Cavernicolus.</title>
        <authorList>
            <consortium name="Lawrence Berkeley National Laboratory"/>
            <person name="Nybo J.L."/>
            <person name="Vesth T.C."/>
            <person name="Theobald S."/>
            <person name="Frisvad J.C."/>
            <person name="Larsen T.O."/>
            <person name="Kjaerboelling I."/>
            <person name="Rothschild-Mancinelli K."/>
            <person name="Lyhne E.K."/>
            <person name="Kogle M.E."/>
            <person name="Barry K."/>
            <person name="Clum A."/>
            <person name="Na H."/>
            <person name="Ledsgaard L."/>
            <person name="Lin J."/>
            <person name="Lipzen A."/>
            <person name="Kuo A."/>
            <person name="Riley R."/>
            <person name="Mondo S."/>
            <person name="LaButti K."/>
            <person name="Haridas S."/>
            <person name="Pangalinan J."/>
            <person name="Salamov A.A."/>
            <person name="Simmons B.A."/>
            <person name="Magnuson J.K."/>
            <person name="Chen J."/>
            <person name="Drula E."/>
            <person name="Henrissat B."/>
            <person name="Wiebenga A."/>
            <person name="Lubbers R.J."/>
            <person name="Gomes A.C."/>
            <person name="Makela M.R."/>
            <person name="Stajich J."/>
            <person name="Grigoriev I.V."/>
            <person name="Mortensen U.H."/>
            <person name="De vries R.P."/>
            <person name="Baker S.E."/>
            <person name="Andersen M.R."/>
        </authorList>
    </citation>
    <scope>NUCLEOTIDE SEQUENCE [LARGE SCALE GENOMIC DNA]</scope>
    <source>
        <strain evidence="2 3">CBS 600.67</strain>
    </source>
</reference>
<dbReference type="PANTHER" id="PTHR42820">
    <property type="entry name" value="SHORT-CHAIN DEHYDROGENASE REDUCTASE"/>
    <property type="match status" value="1"/>
</dbReference>
<dbReference type="PRINTS" id="PR00081">
    <property type="entry name" value="GDHRDH"/>
</dbReference>
<accession>A0ABR4I791</accession>
<keyword evidence="3" id="KW-1185">Reference proteome</keyword>
<evidence type="ECO:0000313" key="2">
    <source>
        <dbReference type="EMBL" id="KAL2823614.1"/>
    </source>
</evidence>
<evidence type="ECO:0000256" key="1">
    <source>
        <dbReference type="ARBA" id="ARBA00022857"/>
    </source>
</evidence>
<proteinExistence type="predicted"/>
<dbReference type="EMBL" id="JBFXLS010000051">
    <property type="protein sequence ID" value="KAL2823614.1"/>
    <property type="molecule type" value="Genomic_DNA"/>
</dbReference>
<dbReference type="InterPro" id="IPR020904">
    <property type="entry name" value="Sc_DH/Rdtase_CS"/>
</dbReference>
<dbReference type="PANTHER" id="PTHR42820:SF1">
    <property type="entry name" value="SHORT-CHAIN DEHYDROGENASE_REDUCTASE FAMILY PROTEIN"/>
    <property type="match status" value="1"/>
</dbReference>